<sequence>MSDFIPDPGAGFERLTSKYNYNRWARGFKTVAKLKGVWSLINGEEKILGKSFLYGCHPEGYDDDLRSICKSCFRHTQLYTAQNVRVQTALGLLEFWVEPDIRYAIETYTCPRAAWLFLEDHYKLANERARIVAEVTLTKLRLHDCKNMTDYLRSTFTDHELAAYIMRDLSEPYDPDAEAERLAKQGKLGEPD</sequence>
<proteinExistence type="predicted"/>
<reference evidence="1 2" key="1">
    <citation type="submission" date="2023-08" db="EMBL/GenBank/DDBJ databases">
        <title>Black Yeasts Isolated from many extreme environments.</title>
        <authorList>
            <person name="Coleine C."/>
            <person name="Stajich J.E."/>
            <person name="Selbmann L."/>
        </authorList>
    </citation>
    <scope>NUCLEOTIDE SEQUENCE [LARGE SCALE GENOMIC DNA]</scope>
    <source>
        <strain evidence="1 2">CCFEE 6328</strain>
    </source>
</reference>
<organism evidence="1 2">
    <name type="scientific">Exophiala sideris</name>
    <dbReference type="NCBI Taxonomy" id="1016849"/>
    <lineage>
        <taxon>Eukaryota</taxon>
        <taxon>Fungi</taxon>
        <taxon>Dikarya</taxon>
        <taxon>Ascomycota</taxon>
        <taxon>Pezizomycotina</taxon>
        <taxon>Eurotiomycetes</taxon>
        <taxon>Chaetothyriomycetidae</taxon>
        <taxon>Chaetothyriales</taxon>
        <taxon>Herpotrichiellaceae</taxon>
        <taxon>Exophiala</taxon>
    </lineage>
</organism>
<gene>
    <name evidence="1" type="ORF">LTR69_008145</name>
</gene>
<accession>A0ABR0J3X7</accession>
<name>A0ABR0J3X7_9EURO</name>
<evidence type="ECO:0000313" key="1">
    <source>
        <dbReference type="EMBL" id="KAK5055770.1"/>
    </source>
</evidence>
<evidence type="ECO:0000313" key="2">
    <source>
        <dbReference type="Proteomes" id="UP001345691"/>
    </source>
</evidence>
<protein>
    <submittedName>
        <fullName evidence="1">Uncharacterized protein</fullName>
    </submittedName>
</protein>
<dbReference type="Proteomes" id="UP001345691">
    <property type="component" value="Unassembled WGS sequence"/>
</dbReference>
<dbReference type="EMBL" id="JAVRRF010000019">
    <property type="protein sequence ID" value="KAK5055770.1"/>
    <property type="molecule type" value="Genomic_DNA"/>
</dbReference>
<keyword evidence="2" id="KW-1185">Reference proteome</keyword>
<comment type="caution">
    <text evidence="1">The sequence shown here is derived from an EMBL/GenBank/DDBJ whole genome shotgun (WGS) entry which is preliminary data.</text>
</comment>